<dbReference type="PANTHER" id="PTHR42815:SF2">
    <property type="entry name" value="FAD-BINDING, PUTATIVE (AFU_ORTHOLOGUE AFUA_6G07600)-RELATED"/>
    <property type="match status" value="1"/>
</dbReference>
<dbReference type="PANTHER" id="PTHR42815">
    <property type="entry name" value="FAD-BINDING, PUTATIVE (AFU_ORTHOLOGUE AFUA_6G07600)-RELATED"/>
    <property type="match status" value="1"/>
</dbReference>
<dbReference type="GO" id="GO:0016787">
    <property type="term" value="F:hydrolase activity"/>
    <property type="evidence" value="ECO:0007669"/>
    <property type="project" value="UniProtKB-KW"/>
</dbReference>
<dbReference type="RefSeq" id="WP_203771715.1">
    <property type="nucleotide sequence ID" value="NZ_BAAAYJ010000051.1"/>
</dbReference>
<dbReference type="AlphaFoldDB" id="A0A919JKX5"/>
<sequence length="194" mass="21578">MNRGERELQDTLGTRQQADAFHARQMLDHLNDPMRTFIERQTMLFLATADLVGGCDNTFRAGPPGFVRVLDGEHLSWPEYRGNGVMASLGNITENARVGLLFVDFDQVIGLHVNGTARIVEETDCPADTPPGRRARLRVIARVQEAYIHCAKHIPRLVEVPRQRGRCSTTAQQKKSDYFVSEPADRVAVPVAGA</sequence>
<comment type="caution">
    <text evidence="2">The sequence shown here is derived from an EMBL/GenBank/DDBJ whole genome shotgun (WGS) entry which is preliminary data.</text>
</comment>
<keyword evidence="3" id="KW-1185">Reference proteome</keyword>
<dbReference type="Pfam" id="PF01243">
    <property type="entry name" value="PNPOx_N"/>
    <property type="match status" value="1"/>
</dbReference>
<name>A0A919JKX5_9ACTN</name>
<evidence type="ECO:0000313" key="2">
    <source>
        <dbReference type="EMBL" id="GIE51302.1"/>
    </source>
</evidence>
<organism evidence="2 3">
    <name type="scientific">Actinoplanes nipponensis</name>
    <dbReference type="NCBI Taxonomy" id="135950"/>
    <lineage>
        <taxon>Bacteria</taxon>
        <taxon>Bacillati</taxon>
        <taxon>Actinomycetota</taxon>
        <taxon>Actinomycetes</taxon>
        <taxon>Micromonosporales</taxon>
        <taxon>Micromonosporaceae</taxon>
        <taxon>Actinoplanes</taxon>
    </lineage>
</organism>
<dbReference type="InterPro" id="IPR012349">
    <property type="entry name" value="Split_barrel_FMN-bd"/>
</dbReference>
<dbReference type="Proteomes" id="UP000647172">
    <property type="component" value="Unassembled WGS sequence"/>
</dbReference>
<evidence type="ECO:0000313" key="3">
    <source>
        <dbReference type="Proteomes" id="UP000647172"/>
    </source>
</evidence>
<evidence type="ECO:0000259" key="1">
    <source>
        <dbReference type="Pfam" id="PF01243"/>
    </source>
</evidence>
<dbReference type="InterPro" id="IPR011576">
    <property type="entry name" value="Pyridox_Oxase_N"/>
</dbReference>
<protein>
    <submittedName>
        <fullName evidence="2">Hydrolase</fullName>
    </submittedName>
</protein>
<accession>A0A919JKX5</accession>
<keyword evidence="2" id="KW-0378">Hydrolase</keyword>
<dbReference type="EMBL" id="BOMQ01000057">
    <property type="protein sequence ID" value="GIE51302.1"/>
    <property type="molecule type" value="Genomic_DNA"/>
</dbReference>
<proteinExistence type="predicted"/>
<feature type="domain" description="Pyridoxamine 5'-phosphate oxidase N-terminal" evidence="1">
    <location>
        <begin position="32"/>
        <end position="127"/>
    </location>
</feature>
<gene>
    <name evidence="2" type="ORF">Ani05nite_48360</name>
</gene>
<reference evidence="2" key="1">
    <citation type="submission" date="2021-01" db="EMBL/GenBank/DDBJ databases">
        <title>Whole genome shotgun sequence of Actinoplanes nipponensis NBRC 14063.</title>
        <authorList>
            <person name="Komaki H."/>
            <person name="Tamura T."/>
        </authorList>
    </citation>
    <scope>NUCLEOTIDE SEQUENCE</scope>
    <source>
        <strain evidence="2">NBRC 14063</strain>
    </source>
</reference>
<dbReference type="Gene3D" id="2.30.110.10">
    <property type="entry name" value="Electron Transport, Fmn-binding Protein, Chain A"/>
    <property type="match status" value="1"/>
</dbReference>
<dbReference type="SUPFAM" id="SSF50475">
    <property type="entry name" value="FMN-binding split barrel"/>
    <property type="match status" value="1"/>
</dbReference>